<sequence>MSPPHTLLWFVAASIAVASANVAPRAPDACAAIGGRKWVSPREVRACYSSFKVVEAEKANIIDVISKMAAFHTSTNYQIRAPEPFASEVHEDLLGSLERIKNQRYASDYELHIDFSRTLKRLNDGHIAWVNNCYDSLFVNYLPTPLSLITDAKGIQNVHIAYEAFDVASAEFPDQIDFWQNALPGNLKGNLKSLSGAKVLLINGRPPFDAVHANALITGSYQSYATRQNSFFSSYRRTAGEWSYILGNFAQQSLPLDDFAVLTIQRVNQTLPETIILPYRSRIGTTAKAFTDTASWRSNNCVAVDGTNGIDAYSESLPADAPVAKFLQQPPLPLDTERKHGLNVLLDAAPWLDVTLPPTLQPGLVAVNGSYNSAQFYLAKDGKTGVLALGSFSDTQYFTFLRTLLEGLQSLKALGATQLIVDVTNNGGGFICAAHWLHRIIAGPKSTTVPQAGLDTKARAGPLARTIVDEIISKNKDPIVQLLYNPLNWRDASNTPFTADADWLEPIVPLTINGREDAFSPRLGNECQPEGFPGDAPSEALFDPKKVVIVSNGRCGSSCSLFSISMSKYEGTKTVVVGGKSDVQQIYCGVVGGQSTNFVTIDTEIKTTGLKNNTLAPPDLIVNGVMGITWRLAYGVDEPNEPAEWQYFPADLNLPVTPALANNPVAIWEEVARRLL</sequence>
<reference evidence="2 3" key="1">
    <citation type="submission" date="2020-01" db="EMBL/GenBank/DDBJ databases">
        <authorList>
            <person name="Gupta K D."/>
        </authorList>
    </citation>
    <scope>NUCLEOTIDE SEQUENCE [LARGE SCALE GENOMIC DNA]</scope>
</reference>
<comment type="caution">
    <text evidence="2">The sequence shown here is derived from an EMBL/GenBank/DDBJ whole genome shotgun (WGS) entry which is preliminary data.</text>
</comment>
<dbReference type="Gene3D" id="3.90.226.10">
    <property type="entry name" value="2-enoyl-CoA Hydratase, Chain A, domain 1"/>
    <property type="match status" value="1"/>
</dbReference>
<organism evidence="2 3">
    <name type="scientific">Cyclocybe aegerita</name>
    <name type="common">Black poplar mushroom</name>
    <name type="synonym">Agrocybe aegerita</name>
    <dbReference type="NCBI Taxonomy" id="1973307"/>
    <lineage>
        <taxon>Eukaryota</taxon>
        <taxon>Fungi</taxon>
        <taxon>Dikarya</taxon>
        <taxon>Basidiomycota</taxon>
        <taxon>Agaricomycotina</taxon>
        <taxon>Agaricomycetes</taxon>
        <taxon>Agaricomycetidae</taxon>
        <taxon>Agaricales</taxon>
        <taxon>Agaricineae</taxon>
        <taxon>Bolbitiaceae</taxon>
        <taxon>Cyclocybe</taxon>
    </lineage>
</organism>
<dbReference type="SUPFAM" id="SSF52096">
    <property type="entry name" value="ClpP/crotonase"/>
    <property type="match status" value="1"/>
</dbReference>
<gene>
    <name evidence="2" type="ORF">AAE3_LOCUS10458</name>
</gene>
<evidence type="ECO:0000313" key="3">
    <source>
        <dbReference type="Proteomes" id="UP000467700"/>
    </source>
</evidence>
<feature type="signal peptide" evidence="1">
    <location>
        <begin position="1"/>
        <end position="20"/>
    </location>
</feature>
<keyword evidence="1" id="KW-0732">Signal</keyword>
<protein>
    <recommendedName>
        <fullName evidence="4">Tail specific protease domain-containing protein</fullName>
    </recommendedName>
</protein>
<dbReference type="GO" id="GO:0006508">
    <property type="term" value="P:proteolysis"/>
    <property type="evidence" value="ECO:0007669"/>
    <property type="project" value="InterPro"/>
</dbReference>
<dbReference type="PANTHER" id="PTHR37049">
    <property type="entry name" value="PEPTIDASE S41 FAMILY PROTEIN"/>
    <property type="match status" value="1"/>
</dbReference>
<dbReference type="EMBL" id="CACVBS010000067">
    <property type="protein sequence ID" value="CAA7268239.1"/>
    <property type="molecule type" value="Genomic_DNA"/>
</dbReference>
<dbReference type="InterPro" id="IPR029045">
    <property type="entry name" value="ClpP/crotonase-like_dom_sf"/>
</dbReference>
<dbReference type="OrthoDB" id="27214at2759"/>
<feature type="chain" id="PRO_5035844151" description="Tail specific protease domain-containing protein" evidence="1">
    <location>
        <begin position="21"/>
        <end position="676"/>
    </location>
</feature>
<name>A0A8S0VT64_CYCAE</name>
<dbReference type="Proteomes" id="UP000467700">
    <property type="component" value="Unassembled WGS sequence"/>
</dbReference>
<evidence type="ECO:0000256" key="1">
    <source>
        <dbReference type="SAM" id="SignalP"/>
    </source>
</evidence>
<dbReference type="AlphaFoldDB" id="A0A8S0VT64"/>
<accession>A0A8S0VT64</accession>
<dbReference type="GO" id="GO:0008236">
    <property type="term" value="F:serine-type peptidase activity"/>
    <property type="evidence" value="ECO:0007669"/>
    <property type="project" value="InterPro"/>
</dbReference>
<proteinExistence type="predicted"/>
<dbReference type="PANTHER" id="PTHR37049:SF4">
    <property type="entry name" value="RHODANESE DOMAIN-CONTAINING PROTEIN"/>
    <property type="match status" value="1"/>
</dbReference>
<keyword evidence="3" id="KW-1185">Reference proteome</keyword>
<dbReference type="InterPro" id="IPR052766">
    <property type="entry name" value="S41A_metabolite_peptidase"/>
</dbReference>
<evidence type="ECO:0008006" key="4">
    <source>
        <dbReference type="Google" id="ProtNLM"/>
    </source>
</evidence>
<evidence type="ECO:0000313" key="2">
    <source>
        <dbReference type="EMBL" id="CAA7268239.1"/>
    </source>
</evidence>